<gene>
    <name evidence="1" type="ORF">EVOR1521_LOCUS14051</name>
</gene>
<keyword evidence="2" id="KW-1185">Reference proteome</keyword>
<name>A0AA36IJY4_9DINO</name>
<reference evidence="1" key="1">
    <citation type="submission" date="2023-08" db="EMBL/GenBank/DDBJ databases">
        <authorList>
            <person name="Chen Y."/>
            <person name="Shah S."/>
            <person name="Dougan E. K."/>
            <person name="Thang M."/>
            <person name="Chan C."/>
        </authorList>
    </citation>
    <scope>NUCLEOTIDE SEQUENCE</scope>
</reference>
<dbReference type="EMBL" id="CAUJNA010001637">
    <property type="protein sequence ID" value="CAJ1388118.1"/>
    <property type="molecule type" value="Genomic_DNA"/>
</dbReference>
<evidence type="ECO:0000313" key="1">
    <source>
        <dbReference type="EMBL" id="CAJ1388118.1"/>
    </source>
</evidence>
<protein>
    <submittedName>
        <fullName evidence="1">Uncharacterized protein</fullName>
    </submittedName>
</protein>
<accession>A0AA36IJY4</accession>
<comment type="caution">
    <text evidence="1">The sequence shown here is derived from an EMBL/GenBank/DDBJ whole genome shotgun (WGS) entry which is preliminary data.</text>
</comment>
<organism evidence="1 2">
    <name type="scientific">Effrenium voratum</name>
    <dbReference type="NCBI Taxonomy" id="2562239"/>
    <lineage>
        <taxon>Eukaryota</taxon>
        <taxon>Sar</taxon>
        <taxon>Alveolata</taxon>
        <taxon>Dinophyceae</taxon>
        <taxon>Suessiales</taxon>
        <taxon>Symbiodiniaceae</taxon>
        <taxon>Effrenium</taxon>
    </lineage>
</organism>
<proteinExistence type="predicted"/>
<dbReference type="Proteomes" id="UP001178507">
    <property type="component" value="Unassembled WGS sequence"/>
</dbReference>
<dbReference type="AlphaFoldDB" id="A0AA36IJY4"/>
<evidence type="ECO:0000313" key="2">
    <source>
        <dbReference type="Proteomes" id="UP001178507"/>
    </source>
</evidence>
<sequence>MEVDLFTASLAGTSEAEFWAALFSEAATATPENFKQIAFECGKKLLSHFGGPQQYLQQAHPDTNSFAATLGLEFSTTRQDVNFVTSLPADDSTMFCLKLSDLSFSPESSTKPAPYLTTAISLLDEYLCNSFISESNFNSLACCPGDPILLWSGPQGSSEGPSGWVHYVKGAARSMTLLFLASLAMKCEWKLEILHPALFESMRVIWARRATLSTDIKRVAFANAALSSRGSIRRAHDVPTWLSKLSLLCTKGFKADAAIKAWNMEATRESQLAGQKRVALLFLLPAPPGTAELLLKHTSEFGSQSAVAEEAFSNKAIQVGAVTKTGDKIWSKRLTQTAASFVMMIRFVDATHRRLLPGNRAKLSKEALQEAAHLCQLLQAVQDDLAEQGVAATSLSEKLLAGDRNLELELQVALAERSASWTSAGLTVVKEPMKGHAASAEGKFRTESEKRSIVAGELEREEFSLMLKMFECLECCSKLVSLRLSFAYSALSLVIIDPCQALAKLRHDIKAYANWLLKCEDEASELQHKLARLSAKPRRASKSLAGSGWQLWLAMAAHRTVWRALMESCAACLRPSRWQKTAFA</sequence>